<dbReference type="Gene3D" id="1.20.1420.20">
    <property type="entry name" value="M75 peptidase, HXXE motif"/>
    <property type="match status" value="1"/>
</dbReference>
<feature type="signal peptide" evidence="3">
    <location>
        <begin position="1"/>
        <end position="19"/>
    </location>
</feature>
<comment type="caution">
    <text evidence="5">The sequence shown here is derived from an EMBL/GenBank/DDBJ whole genome shotgun (WGS) entry which is preliminary data.</text>
</comment>
<gene>
    <name evidence="5" type="ORF">H3H51_11170</name>
</gene>
<evidence type="ECO:0000256" key="2">
    <source>
        <dbReference type="ARBA" id="ARBA00022729"/>
    </source>
</evidence>
<dbReference type="RefSeq" id="WP_183089116.1">
    <property type="nucleotide sequence ID" value="NZ_JACJUD010000003.1"/>
</dbReference>
<dbReference type="EMBL" id="JACJUD010000003">
    <property type="protein sequence ID" value="MBB2495580.1"/>
    <property type="molecule type" value="Genomic_DNA"/>
</dbReference>
<feature type="chain" id="PRO_5031329448" evidence="3">
    <location>
        <begin position="20"/>
        <end position="444"/>
    </location>
</feature>
<proteinExistence type="predicted"/>
<evidence type="ECO:0000256" key="1">
    <source>
        <dbReference type="ARBA" id="ARBA00004196"/>
    </source>
</evidence>
<organism evidence="5 6">
    <name type="scientific">Aquipseudomonas ullengensis</name>
    <dbReference type="NCBI Taxonomy" id="2759166"/>
    <lineage>
        <taxon>Bacteria</taxon>
        <taxon>Pseudomonadati</taxon>
        <taxon>Pseudomonadota</taxon>
        <taxon>Gammaproteobacteria</taxon>
        <taxon>Pseudomonadales</taxon>
        <taxon>Pseudomonadaceae</taxon>
        <taxon>Aquipseudomonas</taxon>
    </lineage>
</organism>
<dbReference type="InterPro" id="IPR018976">
    <property type="entry name" value="Imelysin-like"/>
</dbReference>
<comment type="subcellular location">
    <subcellularLocation>
        <location evidence="1">Cell envelope</location>
    </subcellularLocation>
</comment>
<accession>A0A7W4LLY2</accession>
<dbReference type="CDD" id="cd14657">
    <property type="entry name" value="Imelysin_IrpA-like"/>
    <property type="match status" value="1"/>
</dbReference>
<dbReference type="Proteomes" id="UP000542720">
    <property type="component" value="Unassembled WGS sequence"/>
</dbReference>
<name>A0A7W4LLY2_9GAMM</name>
<keyword evidence="2 3" id="KW-0732">Signal</keyword>
<sequence>MTRMPLATASLLALAISLAGCGDDKKEAAAPQAAAPAAATASASGLKVEDAAAKAVVSHYADIAFAVFSDAASTGKTLQTAIDALLANPNDATLKAAREAWLAARVPYMQTEVFRFGNAVVDDWEGQLNAWPLDEGLIDYVVADTAQAQGNPAGTANIIANTEIQVGEDKVDVKDLTGEKLASLNELGGSEANVATGYHAIEFLLWGQDLNGTGPGAGARPASDYLTGDGATGGHNDRRRAFLKAATDLLVSDLDSMVAQWKAGVADNYRAKLEAESAENGLRKMLFGMGSLGLGELAGERMKVALEANSTEDEHDCFSDNTHNSHYFDAKGIRNIYLGEYIKVDGTTLTGPSLSSLVAKVDAAADTTLKTDLDATQAKLQALVDSAEKDNVHFDQLIAADNTTGQQLVRDAITALVTQTGAIEKASAALGISGLNPDTADHQF</sequence>
<reference evidence="5 6" key="1">
    <citation type="submission" date="2020-08" db="EMBL/GenBank/DDBJ databases">
        <authorList>
            <person name="Kim C.M."/>
        </authorList>
    </citation>
    <scope>NUCLEOTIDE SEQUENCE [LARGE SCALE GENOMIC DNA]</scope>
    <source>
        <strain evidence="5 6">UL070</strain>
    </source>
</reference>
<dbReference type="AlphaFoldDB" id="A0A7W4LLY2"/>
<evidence type="ECO:0000256" key="3">
    <source>
        <dbReference type="SAM" id="SignalP"/>
    </source>
</evidence>
<evidence type="ECO:0000259" key="4">
    <source>
        <dbReference type="Pfam" id="PF09375"/>
    </source>
</evidence>
<keyword evidence="6" id="KW-1185">Reference proteome</keyword>
<dbReference type="PROSITE" id="PS51257">
    <property type="entry name" value="PROKAR_LIPOPROTEIN"/>
    <property type="match status" value="1"/>
</dbReference>
<dbReference type="InterPro" id="IPR038352">
    <property type="entry name" value="Imelysin_sf"/>
</dbReference>
<protein>
    <submittedName>
        <fullName evidence="5">Peptidase</fullName>
    </submittedName>
</protein>
<evidence type="ECO:0000313" key="5">
    <source>
        <dbReference type="EMBL" id="MBB2495580.1"/>
    </source>
</evidence>
<feature type="domain" description="Imelysin-like" evidence="4">
    <location>
        <begin position="66"/>
        <end position="420"/>
    </location>
</feature>
<evidence type="ECO:0000313" key="6">
    <source>
        <dbReference type="Proteomes" id="UP000542720"/>
    </source>
</evidence>
<dbReference type="Pfam" id="PF09375">
    <property type="entry name" value="Peptidase_M75"/>
    <property type="match status" value="1"/>
</dbReference>
<dbReference type="GO" id="GO:0030313">
    <property type="term" value="C:cell envelope"/>
    <property type="evidence" value="ECO:0007669"/>
    <property type="project" value="UniProtKB-SubCell"/>
</dbReference>